<keyword evidence="3" id="KW-1185">Reference proteome</keyword>
<dbReference type="EMBL" id="KV427694">
    <property type="protein sequence ID" value="KZT00157.1"/>
    <property type="molecule type" value="Genomic_DNA"/>
</dbReference>
<evidence type="ECO:0000256" key="1">
    <source>
        <dbReference type="SAM" id="MobiDB-lite"/>
    </source>
</evidence>
<dbReference type="RefSeq" id="XP_040757897.1">
    <property type="nucleotide sequence ID" value="XM_040913516.1"/>
</dbReference>
<organism evidence="2 3">
    <name type="scientific">Laetiporus sulphureus 93-53</name>
    <dbReference type="NCBI Taxonomy" id="1314785"/>
    <lineage>
        <taxon>Eukaryota</taxon>
        <taxon>Fungi</taxon>
        <taxon>Dikarya</taxon>
        <taxon>Basidiomycota</taxon>
        <taxon>Agaricomycotina</taxon>
        <taxon>Agaricomycetes</taxon>
        <taxon>Polyporales</taxon>
        <taxon>Laetiporus</taxon>
    </lineage>
</organism>
<dbReference type="AlphaFoldDB" id="A0A165B3J6"/>
<feature type="region of interest" description="Disordered" evidence="1">
    <location>
        <begin position="210"/>
        <end position="230"/>
    </location>
</feature>
<name>A0A165B3J6_9APHY</name>
<gene>
    <name evidence="2" type="ORF">LAESUDRAFT_764849</name>
</gene>
<proteinExistence type="predicted"/>
<protein>
    <submittedName>
        <fullName evidence="2">Uncharacterized protein</fullName>
    </submittedName>
</protein>
<dbReference type="Proteomes" id="UP000076871">
    <property type="component" value="Unassembled WGS sequence"/>
</dbReference>
<accession>A0A165B3J6</accession>
<dbReference type="GeneID" id="63830544"/>
<feature type="compositionally biased region" description="Pro residues" evidence="1">
    <location>
        <begin position="210"/>
        <end position="224"/>
    </location>
</feature>
<sequence>MFALGTQPTTASNVDMVALGVEPTPPVHSFATVPPTPPALAATLSWTSKLEGRDRVINHFGSLLCHVRNSVRALEEAINIAIDHPNPTTYLDDTSHVVTKLTTIIREFHIELPADSDINNLDPGMAALQILDHFFCLNPALDDELEGEEHELEYQHPHHGEALSMNIDIQAAITKAVEDGIHMGNTAITTRLSAVKVQLAHNWLPLPPSLPKPLGPQNPPPLPPHHQQTVSSTTVTIAQPNAPPPGAPTMAQVAAKSREKSYVLLITPA</sequence>
<dbReference type="InParanoid" id="A0A165B3J6"/>
<reference evidence="2 3" key="1">
    <citation type="journal article" date="2016" name="Mol. Biol. Evol.">
        <title>Comparative Genomics of Early-Diverging Mushroom-Forming Fungi Provides Insights into the Origins of Lignocellulose Decay Capabilities.</title>
        <authorList>
            <person name="Nagy L.G."/>
            <person name="Riley R."/>
            <person name="Tritt A."/>
            <person name="Adam C."/>
            <person name="Daum C."/>
            <person name="Floudas D."/>
            <person name="Sun H."/>
            <person name="Yadav J.S."/>
            <person name="Pangilinan J."/>
            <person name="Larsson K.H."/>
            <person name="Matsuura K."/>
            <person name="Barry K."/>
            <person name="Labutti K."/>
            <person name="Kuo R."/>
            <person name="Ohm R.A."/>
            <person name="Bhattacharya S.S."/>
            <person name="Shirouzu T."/>
            <person name="Yoshinaga Y."/>
            <person name="Martin F.M."/>
            <person name="Grigoriev I.V."/>
            <person name="Hibbett D.S."/>
        </authorList>
    </citation>
    <scope>NUCLEOTIDE SEQUENCE [LARGE SCALE GENOMIC DNA]</scope>
    <source>
        <strain evidence="2 3">93-53</strain>
    </source>
</reference>
<evidence type="ECO:0000313" key="3">
    <source>
        <dbReference type="Proteomes" id="UP000076871"/>
    </source>
</evidence>
<evidence type="ECO:0000313" key="2">
    <source>
        <dbReference type="EMBL" id="KZT00157.1"/>
    </source>
</evidence>